<dbReference type="HOGENOM" id="CLU_827427_0_0_1"/>
<dbReference type="Gramene" id="KQL22743">
    <property type="protein sequence ID" value="KQL22743"/>
    <property type="gene ID" value="SETIT_030439mg"/>
</dbReference>
<keyword evidence="1" id="KW-0833">Ubl conjugation pathway</keyword>
<accession>K3ZV08</accession>
<keyword evidence="1" id="KW-0507">mRNA processing</keyword>
<dbReference type="GO" id="GO:0006281">
    <property type="term" value="P:DNA repair"/>
    <property type="evidence" value="ECO:0007669"/>
    <property type="project" value="UniProtKB-KW"/>
</dbReference>
<evidence type="ECO:0000256" key="1">
    <source>
        <dbReference type="RuleBase" id="RU367101"/>
    </source>
</evidence>
<reference evidence="3" key="2">
    <citation type="submission" date="2018-08" db="UniProtKB">
        <authorList>
            <consortium name="EnsemblPlants"/>
        </authorList>
    </citation>
    <scope>IDENTIFICATION</scope>
    <source>
        <strain evidence="3">Yugu1</strain>
    </source>
</reference>
<feature type="region of interest" description="Disordered" evidence="2">
    <location>
        <begin position="250"/>
        <end position="292"/>
    </location>
</feature>
<dbReference type="GO" id="GO:0070534">
    <property type="term" value="P:protein K63-linked ubiquitination"/>
    <property type="evidence" value="ECO:0007669"/>
    <property type="project" value="UniProtKB-UniRule"/>
</dbReference>
<sequence length="336" mass="38227">MFECDCRVNESRNTLHSVAAHIKKISRINTEDWDLHKIAVALKIICCPEENNAATQQWFSTQHLRKLKFDAPKYKMFLKEASLALYDEVHHHCDLRFKAGQELTRLIKLAKKVDVEQPREAAIDQDDLDGKKIYPDIDPAILDELKEYGTVISARRLERQVPPTLARVDELERYTQISSHPLHMMNKPGILSMDIHPLKPRLLRSRTMPLPSAAARAPPSGTPPWPYREVAEARGAELLVREVRKGVEHEGLDQKAADLAKGRQPLAREPDPRRRSRGGRPPRSPPTRSACFAWGPTAPISAVLQRLMRAFLRAGHLEDALHLFVEMLDEASIWPD</sequence>
<comment type="function">
    <text evidence="1">Ubiquitin-protein ligase which is mainly involved pre-mRNA splicing and DNA repair. Required for pre-mRNA splicing as component of the spliceosome.</text>
</comment>
<keyword evidence="1" id="KW-0747">Spliceosome</keyword>
<protein>
    <recommendedName>
        <fullName evidence="1">Pre-mRNA-processing factor 19</fullName>
        <ecNumber evidence="1">2.3.2.27</ecNumber>
    </recommendedName>
</protein>
<keyword evidence="1" id="KW-0539">Nucleus</keyword>
<dbReference type="eggNOG" id="KOG0289">
    <property type="taxonomic scope" value="Eukaryota"/>
</dbReference>
<dbReference type="EnsemblPlants" id="KQL22743">
    <property type="protein sequence ID" value="KQL22743"/>
    <property type="gene ID" value="SETIT_030439mg"/>
</dbReference>
<dbReference type="GO" id="GO:0005737">
    <property type="term" value="C:cytoplasm"/>
    <property type="evidence" value="ECO:0000318"/>
    <property type="project" value="GO_Central"/>
</dbReference>
<comment type="subunit">
    <text evidence="1">Homotetramer.</text>
</comment>
<name>K3ZV08_SETIT</name>
<dbReference type="STRING" id="4555.K3ZV08"/>
<comment type="similarity">
    <text evidence="1">Belongs to the WD repeat PRP19 family.</text>
</comment>
<dbReference type="UniPathway" id="UPA00143"/>
<keyword evidence="1" id="KW-0508">mRNA splicing</keyword>
<keyword evidence="4" id="KW-1185">Reference proteome</keyword>
<dbReference type="GO" id="GO:0000398">
    <property type="term" value="P:mRNA splicing, via spliceosome"/>
    <property type="evidence" value="ECO:0000318"/>
    <property type="project" value="GO_Central"/>
</dbReference>
<comment type="catalytic activity">
    <reaction evidence="1">
        <text>S-ubiquitinyl-[E2 ubiquitin-conjugating enzyme]-L-cysteine + [acceptor protein]-L-lysine = [E2 ubiquitin-conjugating enzyme]-L-cysteine + N(6)-ubiquitinyl-[acceptor protein]-L-lysine.</text>
        <dbReference type="EC" id="2.3.2.27"/>
    </reaction>
</comment>
<keyword evidence="1" id="KW-0227">DNA damage</keyword>
<dbReference type="EMBL" id="AGNK02000716">
    <property type="status" value="NOT_ANNOTATED_CDS"/>
    <property type="molecule type" value="Genomic_DNA"/>
</dbReference>
<dbReference type="Proteomes" id="UP000004995">
    <property type="component" value="Unassembled WGS sequence"/>
</dbReference>
<dbReference type="GO" id="GO:0004842">
    <property type="term" value="F:ubiquitin-protein transferase activity"/>
    <property type="evidence" value="ECO:0000318"/>
    <property type="project" value="GO_Central"/>
</dbReference>
<comment type="pathway">
    <text evidence="1">Protein modification; protein ubiquitination.</text>
</comment>
<organism evidence="3 4">
    <name type="scientific">Setaria italica</name>
    <name type="common">Foxtail millet</name>
    <name type="synonym">Panicum italicum</name>
    <dbReference type="NCBI Taxonomy" id="4555"/>
    <lineage>
        <taxon>Eukaryota</taxon>
        <taxon>Viridiplantae</taxon>
        <taxon>Streptophyta</taxon>
        <taxon>Embryophyta</taxon>
        <taxon>Tracheophyta</taxon>
        <taxon>Spermatophyta</taxon>
        <taxon>Magnoliopsida</taxon>
        <taxon>Liliopsida</taxon>
        <taxon>Poales</taxon>
        <taxon>Poaceae</taxon>
        <taxon>PACMAD clade</taxon>
        <taxon>Panicoideae</taxon>
        <taxon>Panicodae</taxon>
        <taxon>Paniceae</taxon>
        <taxon>Cenchrinae</taxon>
        <taxon>Setaria</taxon>
    </lineage>
</organism>
<reference evidence="4" key="1">
    <citation type="journal article" date="2012" name="Nat. Biotechnol.">
        <title>Reference genome sequence of the model plant Setaria.</title>
        <authorList>
            <person name="Bennetzen J.L."/>
            <person name="Schmutz J."/>
            <person name="Wang H."/>
            <person name="Percifield R."/>
            <person name="Hawkins J."/>
            <person name="Pontaroli A.C."/>
            <person name="Estep M."/>
            <person name="Feng L."/>
            <person name="Vaughn J.N."/>
            <person name="Grimwood J."/>
            <person name="Jenkins J."/>
            <person name="Barry K."/>
            <person name="Lindquist E."/>
            <person name="Hellsten U."/>
            <person name="Deshpande S."/>
            <person name="Wang X."/>
            <person name="Wu X."/>
            <person name="Mitros T."/>
            <person name="Triplett J."/>
            <person name="Yang X."/>
            <person name="Ye C.Y."/>
            <person name="Mauro-Herrera M."/>
            <person name="Wang L."/>
            <person name="Li P."/>
            <person name="Sharma M."/>
            <person name="Sharma R."/>
            <person name="Ronald P.C."/>
            <person name="Panaud O."/>
            <person name="Kellogg E.A."/>
            <person name="Brutnell T.P."/>
            <person name="Doust A.N."/>
            <person name="Tuskan G.A."/>
            <person name="Rokhsar D."/>
            <person name="Devos K.M."/>
        </authorList>
    </citation>
    <scope>NUCLEOTIDE SEQUENCE [LARGE SCALE GENOMIC DNA]</scope>
    <source>
        <strain evidence="4">cv. Yugu1</strain>
    </source>
</reference>
<proteinExistence type="inferred from homology"/>
<evidence type="ECO:0000256" key="2">
    <source>
        <dbReference type="SAM" id="MobiDB-lite"/>
    </source>
</evidence>
<comment type="subcellular location">
    <subcellularLocation>
        <location evidence="1">Nucleus</location>
    </subcellularLocation>
</comment>
<feature type="compositionally biased region" description="Basic and acidic residues" evidence="2">
    <location>
        <begin position="250"/>
        <end position="273"/>
    </location>
</feature>
<dbReference type="GO" id="GO:0000974">
    <property type="term" value="C:Prp19 complex"/>
    <property type="evidence" value="ECO:0000318"/>
    <property type="project" value="GO_Central"/>
</dbReference>
<dbReference type="GO" id="GO:0061630">
    <property type="term" value="F:ubiquitin protein ligase activity"/>
    <property type="evidence" value="ECO:0007669"/>
    <property type="project" value="UniProtKB-UniRule"/>
</dbReference>
<dbReference type="PANTHER" id="PTHR43995">
    <property type="entry name" value="PRE-MRNA-PROCESSING FACTOR 19"/>
    <property type="match status" value="1"/>
</dbReference>
<dbReference type="PANTHER" id="PTHR43995:SF1">
    <property type="entry name" value="PRE-MRNA-PROCESSING FACTOR 19"/>
    <property type="match status" value="1"/>
</dbReference>
<keyword evidence="1" id="KW-0808">Transferase</keyword>
<dbReference type="AlphaFoldDB" id="K3ZV08"/>
<evidence type="ECO:0000313" key="4">
    <source>
        <dbReference type="Proteomes" id="UP000004995"/>
    </source>
</evidence>
<keyword evidence="1" id="KW-0234">DNA repair</keyword>
<dbReference type="InterPro" id="IPR038959">
    <property type="entry name" value="Prp19"/>
</dbReference>
<evidence type="ECO:0000313" key="3">
    <source>
        <dbReference type="EnsemblPlants" id="KQL22743"/>
    </source>
</evidence>
<dbReference type="GO" id="GO:0071006">
    <property type="term" value="C:U2-type catalytic step 1 spliceosome"/>
    <property type="evidence" value="ECO:0000318"/>
    <property type="project" value="GO_Central"/>
</dbReference>
<dbReference type="InParanoid" id="K3ZV08"/>
<dbReference type="EC" id="2.3.2.27" evidence="1"/>